<comment type="subcellular location">
    <subcellularLocation>
        <location evidence="1 15">Host nucleus</location>
    </subcellularLocation>
</comment>
<dbReference type="Gene3D" id="3.40.50.300">
    <property type="entry name" value="P-loop containing nucleotide triphosphate hydrolases"/>
    <property type="match status" value="1"/>
</dbReference>
<dbReference type="PROSITE" id="PS51206">
    <property type="entry name" value="SF3_HELICASE_1"/>
    <property type="match status" value="1"/>
</dbReference>
<dbReference type="InterPro" id="IPR046935">
    <property type="entry name" value="PPV_E1_DBD_sf"/>
</dbReference>
<dbReference type="GO" id="GO:0006260">
    <property type="term" value="P:DNA replication"/>
    <property type="evidence" value="ECO:0007669"/>
    <property type="project" value="UniProtKB-UniRule"/>
</dbReference>
<sequence length="602" mass="68633">MGEPTKGTNNNDSLENMNDWCLLEADCVDSMDTLSDLFETETNVSSISNLIDDLEPVTQGNSLALFNSQVREECDKDLLDLKRKFLASPERSVNELSPRLEAVHISPQRLSKRRLFENTEISNDETSNSVEQVPNVDSGVHTQQGATHEEWVILHSSNVRATLLTKFKDKYHVSFNEITRNFKSSKTCTHNWVLAAFGIAEDLLEASKTLLKPHCDYIQMIMSDFSGLFVLEFKNTKNRETVLKLFTGMLNAKPEQILCEPPRVRSVSTALFFYKKVINNIGFKFGEYPEWISSQIITNHQLASAESFKLSEMIQWAYDNDYTDEASIAFFYAIYAQENANAAAFLQSNQQRKYVKDTCAMVKLYKKQEQKNMSMSQWIFKCCGDEGDTDEWKIILKLLKFQNINILSFLIAMKQFFKCIPKKMCIVIYGPPDTGKSFFCFKLVKFLQGNVVSYMNKSSHFWLMPLTECKIGFLDDATSACWNFLDVNMRNAFDGNSVSVDIKHKALQQIRLPPMLITTNVPVPKEPSLMFLQSRLTCFEFPNKLPFDESGNPVFNITNSAWASFFKKFSRQLELSEEATNGDKGIFGNTFCCTAGDSVESN</sequence>
<evidence type="ECO:0000259" key="17">
    <source>
        <dbReference type="PROSITE" id="PS51206"/>
    </source>
</evidence>
<dbReference type="HAMAP" id="MF_04000">
    <property type="entry name" value="PPV_E1"/>
    <property type="match status" value="1"/>
</dbReference>
<feature type="modified residue" description="Phosphoserine; by host" evidence="15">
    <location>
        <position position="92"/>
    </location>
</feature>
<dbReference type="InterPro" id="IPR014015">
    <property type="entry name" value="Helicase_SF3_DNA-vir"/>
</dbReference>
<comment type="catalytic activity">
    <reaction evidence="12 15">
        <text>Couples ATP hydrolysis with the unwinding of duplex DNA by translocating in the 3'-5' direction.</text>
        <dbReference type="EC" id="5.6.2.4"/>
    </reaction>
</comment>
<comment type="caution">
    <text evidence="15">Lacks conserved residue(s) required for the propagation of feature annotation.</text>
</comment>
<evidence type="ECO:0000256" key="2">
    <source>
        <dbReference type="ARBA" id="ARBA00022518"/>
    </source>
</evidence>
<feature type="modified residue" description="Phosphoserine; by host" evidence="15">
    <location>
        <position position="88"/>
    </location>
</feature>
<evidence type="ECO:0000256" key="11">
    <source>
        <dbReference type="ARBA" id="ARBA00023235"/>
    </source>
</evidence>
<name>A0A386H715_9PAPI</name>
<keyword evidence="2 15" id="KW-0244">Early protein</keyword>
<comment type="function">
    <text evidence="14 15">ATP-dependent DNA 3'-5' helicase required for initiation of viral DNA replication. It forms a complex with the viral E2 protein. The E1-E2 complex binds to the replication origin which contains binding sites for both proteins. During the initial step, a dimer of E1 interacts with a dimer of protein E2 leading to a complex that binds the viral origin of replication with high specificity. Then, a second dimer of E1 displaces the E2 dimer in an ATP-dependent manner to form the E1 tetramer. Following this, two E1 monomers are added to each half of the site, which results in the formation of two E1 trimers on the viral ori. Subsequently, two hexamers will be created. The double hexamer acts as a bi-directional helicase machinery and unwinds the viral DNA and then recruits the host DNA polymerase to start replication.</text>
</comment>
<accession>A0A386H715</accession>
<dbReference type="GO" id="GO:0016887">
    <property type="term" value="F:ATP hydrolysis activity"/>
    <property type="evidence" value="ECO:0007669"/>
    <property type="project" value="RHEA"/>
</dbReference>
<evidence type="ECO:0000256" key="1">
    <source>
        <dbReference type="ARBA" id="ARBA00004147"/>
    </source>
</evidence>
<dbReference type="Pfam" id="PF00524">
    <property type="entry name" value="PPV_E1_N"/>
    <property type="match status" value="1"/>
</dbReference>
<feature type="binding site" evidence="15">
    <location>
        <begin position="430"/>
        <end position="437"/>
    </location>
    <ligand>
        <name>ATP</name>
        <dbReference type="ChEBI" id="CHEBI:30616"/>
    </ligand>
</feature>
<reference evidence="18" key="1">
    <citation type="journal article" date="2018" name="Nat. Med.">
        <title>Expanded skin virome in DOCK8-deficient patients.</title>
        <authorList>
            <consortium name="NISC Comparative Sequencing Program"/>
            <person name="Tirosh O."/>
            <person name="Conlan S."/>
            <person name="Deming C."/>
            <person name="Lee-Lin S.Q."/>
            <person name="Huang X."/>
            <person name="Su H.C."/>
            <person name="Freeman A.F."/>
            <person name="Segre J.A."/>
            <person name="Kong H.H."/>
        </authorList>
    </citation>
    <scope>NUCLEOTIDE SEQUENCE</scope>
    <source>
        <strain evidence="18">HPV-mSK_101</strain>
    </source>
</reference>
<evidence type="ECO:0000256" key="12">
    <source>
        <dbReference type="ARBA" id="ARBA00034617"/>
    </source>
</evidence>
<evidence type="ECO:0000256" key="5">
    <source>
        <dbReference type="ARBA" id="ARBA00022705"/>
    </source>
</evidence>
<comment type="function">
    <text evidence="16">ATP-dependent DNA helicase required for initiation of viral DNA replication. It forms a complex with the viral E2 protein. The E1-E2 complex binds to the replication origin which contains binding sites for both proteins.</text>
</comment>
<dbReference type="Gene3D" id="3.40.1310.10">
    <property type="match status" value="1"/>
</dbReference>
<proteinExistence type="inferred from homology"/>
<dbReference type="GO" id="GO:0043138">
    <property type="term" value="F:3'-5' DNA helicase activity"/>
    <property type="evidence" value="ECO:0007669"/>
    <property type="project" value="UniProtKB-UniRule"/>
</dbReference>
<gene>
    <name evidence="15" type="primary">E1</name>
</gene>
<evidence type="ECO:0000256" key="3">
    <source>
        <dbReference type="ARBA" id="ARBA00022553"/>
    </source>
</evidence>
<dbReference type="GO" id="GO:0042025">
    <property type="term" value="C:host cell nucleus"/>
    <property type="evidence" value="ECO:0007669"/>
    <property type="project" value="UniProtKB-SubCell"/>
</dbReference>
<comment type="similarity">
    <text evidence="15 16">Belongs to the papillomaviridae E1 protein family.</text>
</comment>
<evidence type="ECO:0000256" key="4">
    <source>
        <dbReference type="ARBA" id="ARBA00022562"/>
    </source>
</evidence>
<dbReference type="InterPro" id="IPR037102">
    <property type="entry name" value="Znf_lg_T-Ag_D1_dom_sf"/>
</dbReference>
<feature type="short sequence motif" description="Nuclear export signal" evidence="15">
    <location>
        <begin position="96"/>
        <end position="105"/>
    </location>
</feature>
<feature type="short sequence motif" description="Nuclear localization signal" evidence="15">
    <location>
        <begin position="82"/>
        <end position="84"/>
    </location>
</feature>
<dbReference type="InterPro" id="IPR014000">
    <property type="entry name" value="PPV_DNA_helicase_E1_N"/>
</dbReference>
<keyword evidence="4 15" id="KW-1048">Host nucleus</keyword>
<dbReference type="EC" id="5.6.2.4" evidence="15 16"/>
<protein>
    <recommendedName>
        <fullName evidence="15 16">Replication protein E1</fullName>
        <ecNumber evidence="15 16">5.6.2.4</ecNumber>
    </recommendedName>
    <alternativeName>
        <fullName evidence="15">ATP-dependent helicase E1</fullName>
    </alternativeName>
    <alternativeName>
        <fullName evidence="15">DNA 3'-5' helicase E1</fullName>
    </alternativeName>
</protein>
<dbReference type="PIRSF" id="PIRSF003383">
    <property type="entry name" value="Rep_E1_papillomaV"/>
    <property type="match status" value="1"/>
</dbReference>
<evidence type="ECO:0000256" key="13">
    <source>
        <dbReference type="ARBA" id="ARBA00048988"/>
    </source>
</evidence>
<dbReference type="Pfam" id="PF00519">
    <property type="entry name" value="PPV_E1_C"/>
    <property type="match status" value="1"/>
</dbReference>
<keyword evidence="6 15" id="KW-0547">Nucleotide-binding</keyword>
<evidence type="ECO:0000256" key="10">
    <source>
        <dbReference type="ARBA" id="ARBA00023125"/>
    </source>
</evidence>
<dbReference type="GO" id="GO:0003677">
    <property type="term" value="F:DNA binding"/>
    <property type="evidence" value="ECO:0007669"/>
    <property type="project" value="UniProtKB-UniRule"/>
</dbReference>
<keyword evidence="9 15" id="KW-0067">ATP-binding</keyword>
<organism evidence="18">
    <name type="scientific">Human papillomavirus</name>
    <dbReference type="NCBI Taxonomy" id="10566"/>
    <lineage>
        <taxon>Viruses</taxon>
        <taxon>Monodnaviria</taxon>
        <taxon>Shotokuvirae</taxon>
        <taxon>Cossaviricota</taxon>
        <taxon>Papovaviricetes</taxon>
        <taxon>Zurhausenvirales</taxon>
        <taxon>Papillomaviridae</taxon>
    </lineage>
</organism>
<dbReference type="Gene3D" id="1.10.10.510">
    <property type="entry name" value="Zinc finger, large T-antigen D1 domain"/>
    <property type="match status" value="1"/>
</dbReference>
<evidence type="ECO:0000313" key="18">
    <source>
        <dbReference type="EMBL" id="AYD41522.1"/>
    </source>
</evidence>
<dbReference type="SUPFAM" id="SSF55464">
    <property type="entry name" value="Origin of replication-binding domain, RBD-like"/>
    <property type="match status" value="1"/>
</dbReference>
<dbReference type="SUPFAM" id="SSF52540">
    <property type="entry name" value="P-loop containing nucleoside triphosphate hydrolases"/>
    <property type="match status" value="1"/>
</dbReference>
<comment type="subunit">
    <text evidence="15">Can form hexamers. Interacts with E2 protein; this interaction increases E1 DNA binding specificity. Interacts with host DNA polymerase subunit POLA2. Interacts with host single stranded DNA-binding protein RPA1. Interacts with host TOP1; this interaction stimulates the enzymatic activity of TOP1.</text>
</comment>
<evidence type="ECO:0000256" key="14">
    <source>
        <dbReference type="ARBA" id="ARBA00093297"/>
    </source>
</evidence>
<dbReference type="InterPro" id="IPR001177">
    <property type="entry name" value="PPV_DNA_helicase_E1_C"/>
</dbReference>
<evidence type="ECO:0000256" key="15">
    <source>
        <dbReference type="HAMAP-Rule" id="MF_04000"/>
    </source>
</evidence>
<evidence type="ECO:0000256" key="7">
    <source>
        <dbReference type="ARBA" id="ARBA00022801"/>
    </source>
</evidence>
<dbReference type="InterPro" id="IPR027417">
    <property type="entry name" value="P-loop_NTPase"/>
</dbReference>
<keyword evidence="3 15" id="KW-0597">Phosphoprotein</keyword>
<comment type="PTM">
    <text evidence="15">Phosphorylated.</text>
</comment>
<keyword evidence="7 15" id="KW-0378">Hydrolase</keyword>
<keyword evidence="8 15" id="KW-0347">Helicase</keyword>
<dbReference type="InterPro" id="IPR016393">
    <property type="entry name" value="Rep_E1_papillomaV"/>
</dbReference>
<feature type="domain" description="SF3 helicase" evidence="17">
    <location>
        <begin position="404"/>
        <end position="554"/>
    </location>
</feature>
<dbReference type="Pfam" id="PF20450">
    <property type="entry name" value="PPV_E1_DBD"/>
    <property type="match status" value="1"/>
</dbReference>
<evidence type="ECO:0000256" key="8">
    <source>
        <dbReference type="ARBA" id="ARBA00022806"/>
    </source>
</evidence>
<evidence type="ECO:0000256" key="6">
    <source>
        <dbReference type="ARBA" id="ARBA00022741"/>
    </source>
</evidence>
<comment type="catalytic activity">
    <reaction evidence="13 15 16">
        <text>ATP + H2O = ADP + phosphate + H(+)</text>
        <dbReference type="Rhea" id="RHEA:13065"/>
        <dbReference type="ChEBI" id="CHEBI:15377"/>
        <dbReference type="ChEBI" id="CHEBI:15378"/>
        <dbReference type="ChEBI" id="CHEBI:30616"/>
        <dbReference type="ChEBI" id="CHEBI:43474"/>
        <dbReference type="ChEBI" id="CHEBI:456216"/>
        <dbReference type="EC" id="5.6.2.4"/>
    </reaction>
</comment>
<keyword evidence="11 15" id="KW-0413">Isomerase</keyword>
<keyword evidence="10 15" id="KW-0238">DNA-binding</keyword>
<dbReference type="EMBL" id="MH972562">
    <property type="protein sequence ID" value="AYD41522.1"/>
    <property type="molecule type" value="Genomic_DNA"/>
</dbReference>
<evidence type="ECO:0000256" key="16">
    <source>
        <dbReference type="PIRNR" id="PIRNR003383"/>
    </source>
</evidence>
<keyword evidence="5 15" id="KW-0235">DNA replication</keyword>
<feature type="modified residue" description="Phosphoserine; by host" evidence="15">
    <location>
        <position position="97"/>
    </location>
</feature>
<dbReference type="InterPro" id="IPR046832">
    <property type="entry name" value="PPV_E1_DBD"/>
</dbReference>
<evidence type="ECO:0000256" key="9">
    <source>
        <dbReference type="ARBA" id="ARBA00022840"/>
    </source>
</evidence>
<dbReference type="GO" id="GO:0005524">
    <property type="term" value="F:ATP binding"/>
    <property type="evidence" value="ECO:0007669"/>
    <property type="project" value="UniProtKB-UniRule"/>
</dbReference>